<dbReference type="VEuPathDB" id="FungiDB:ASPVEDRAFT_57881"/>
<dbReference type="STRING" id="1036611.A0A1L9Q598"/>
<evidence type="ECO:0000256" key="2">
    <source>
        <dbReference type="ARBA" id="ARBA00008031"/>
    </source>
</evidence>
<dbReference type="AlphaFoldDB" id="A0A1L9Q598"/>
<dbReference type="EMBL" id="KV878141">
    <property type="protein sequence ID" value="OJJ08937.1"/>
    <property type="molecule type" value="Genomic_DNA"/>
</dbReference>
<dbReference type="OrthoDB" id="2943660at2759"/>
<dbReference type="GO" id="GO:0046872">
    <property type="term" value="F:metal ion binding"/>
    <property type="evidence" value="ECO:0007669"/>
    <property type="project" value="UniProtKB-KW"/>
</dbReference>
<dbReference type="InterPro" id="IPR013341">
    <property type="entry name" value="Mandelate_racemase_N_dom"/>
</dbReference>
<dbReference type="Gene3D" id="3.30.390.10">
    <property type="entry name" value="Enolase-like, N-terminal domain"/>
    <property type="match status" value="1"/>
</dbReference>
<dbReference type="PROSITE" id="PS00909">
    <property type="entry name" value="MR_MLE_2"/>
    <property type="match status" value="1"/>
</dbReference>
<keyword evidence="3" id="KW-0479">Metal-binding</keyword>
<dbReference type="InterPro" id="IPR036849">
    <property type="entry name" value="Enolase-like_C_sf"/>
</dbReference>
<dbReference type="PANTHER" id="PTHR48073">
    <property type="entry name" value="O-SUCCINYLBENZOATE SYNTHASE-RELATED"/>
    <property type="match status" value="1"/>
</dbReference>
<dbReference type="PANTHER" id="PTHR48073:SF2">
    <property type="entry name" value="O-SUCCINYLBENZOATE SYNTHASE"/>
    <property type="match status" value="1"/>
</dbReference>
<dbReference type="SUPFAM" id="SSF54826">
    <property type="entry name" value="Enolase N-terminal domain-like"/>
    <property type="match status" value="1"/>
</dbReference>
<dbReference type="SMART" id="SM00922">
    <property type="entry name" value="MR_MLE"/>
    <property type="match status" value="1"/>
</dbReference>
<evidence type="ECO:0000313" key="7">
    <source>
        <dbReference type="Proteomes" id="UP000184073"/>
    </source>
</evidence>
<accession>A0A1L9Q598</accession>
<evidence type="ECO:0000256" key="3">
    <source>
        <dbReference type="ARBA" id="ARBA00022723"/>
    </source>
</evidence>
<organism evidence="6 7">
    <name type="scientific">Aspergillus versicolor CBS 583.65</name>
    <dbReference type="NCBI Taxonomy" id="1036611"/>
    <lineage>
        <taxon>Eukaryota</taxon>
        <taxon>Fungi</taxon>
        <taxon>Dikarya</taxon>
        <taxon>Ascomycota</taxon>
        <taxon>Pezizomycotina</taxon>
        <taxon>Eurotiomycetes</taxon>
        <taxon>Eurotiomycetidae</taxon>
        <taxon>Eurotiales</taxon>
        <taxon>Aspergillaceae</taxon>
        <taxon>Aspergillus</taxon>
        <taxon>Aspergillus subgen. Nidulantes</taxon>
    </lineage>
</organism>
<dbReference type="Gene3D" id="3.20.20.120">
    <property type="entry name" value="Enolase-like C-terminal domain"/>
    <property type="match status" value="1"/>
</dbReference>
<dbReference type="SUPFAM" id="SSF51604">
    <property type="entry name" value="Enolase C-terminal domain-like"/>
    <property type="match status" value="1"/>
</dbReference>
<dbReference type="SFLD" id="SFLDS00001">
    <property type="entry name" value="Enolase"/>
    <property type="match status" value="1"/>
</dbReference>
<proteinExistence type="inferred from homology"/>
<dbReference type="InterPro" id="IPR029017">
    <property type="entry name" value="Enolase-like_N"/>
</dbReference>
<evidence type="ECO:0000259" key="5">
    <source>
        <dbReference type="SMART" id="SM00922"/>
    </source>
</evidence>
<dbReference type="SFLD" id="SFLDG00180">
    <property type="entry name" value="muconate_cycloisomerase"/>
    <property type="match status" value="1"/>
</dbReference>
<dbReference type="InterPro" id="IPR018110">
    <property type="entry name" value="Mandel_Rmase/mucon_lact_enz_CS"/>
</dbReference>
<dbReference type="InterPro" id="IPR029065">
    <property type="entry name" value="Enolase_C-like"/>
</dbReference>
<dbReference type="InterPro" id="IPR013342">
    <property type="entry name" value="Mandelate_racemase_C"/>
</dbReference>
<dbReference type="GO" id="GO:0009063">
    <property type="term" value="P:amino acid catabolic process"/>
    <property type="evidence" value="ECO:0007669"/>
    <property type="project" value="InterPro"/>
</dbReference>
<evidence type="ECO:0000256" key="4">
    <source>
        <dbReference type="ARBA" id="ARBA00023235"/>
    </source>
</evidence>
<feature type="domain" description="Mandelate racemase/muconate lactonizing enzyme C-terminal" evidence="5">
    <location>
        <begin position="144"/>
        <end position="238"/>
    </location>
</feature>
<name>A0A1L9Q598_ASPVE</name>
<dbReference type="Proteomes" id="UP000184073">
    <property type="component" value="Unassembled WGS sequence"/>
</dbReference>
<dbReference type="GO" id="GO:0016854">
    <property type="term" value="F:racemase and epimerase activity"/>
    <property type="evidence" value="ECO:0007669"/>
    <property type="project" value="UniProtKB-ARBA"/>
</dbReference>
<keyword evidence="7" id="KW-1185">Reference proteome</keyword>
<keyword evidence="4" id="KW-0413">Isomerase</keyword>
<dbReference type="Pfam" id="PF02746">
    <property type="entry name" value="MR_MLE_N"/>
    <property type="match status" value="1"/>
</dbReference>
<reference evidence="7" key="1">
    <citation type="journal article" date="2017" name="Genome Biol.">
        <title>Comparative genomics reveals high biological diversity and specific adaptations in the industrially and medically important fungal genus Aspergillus.</title>
        <authorList>
            <person name="de Vries R.P."/>
            <person name="Riley R."/>
            <person name="Wiebenga A."/>
            <person name="Aguilar-Osorio G."/>
            <person name="Amillis S."/>
            <person name="Uchima C.A."/>
            <person name="Anderluh G."/>
            <person name="Asadollahi M."/>
            <person name="Askin M."/>
            <person name="Barry K."/>
            <person name="Battaglia E."/>
            <person name="Bayram O."/>
            <person name="Benocci T."/>
            <person name="Braus-Stromeyer S.A."/>
            <person name="Caldana C."/>
            <person name="Canovas D."/>
            <person name="Cerqueira G.C."/>
            <person name="Chen F."/>
            <person name="Chen W."/>
            <person name="Choi C."/>
            <person name="Clum A."/>
            <person name="Dos Santos R.A."/>
            <person name="Damasio A.R."/>
            <person name="Diallinas G."/>
            <person name="Emri T."/>
            <person name="Fekete E."/>
            <person name="Flipphi M."/>
            <person name="Freyberg S."/>
            <person name="Gallo A."/>
            <person name="Gournas C."/>
            <person name="Habgood R."/>
            <person name="Hainaut M."/>
            <person name="Harispe M.L."/>
            <person name="Henrissat B."/>
            <person name="Hilden K.S."/>
            <person name="Hope R."/>
            <person name="Hossain A."/>
            <person name="Karabika E."/>
            <person name="Karaffa L."/>
            <person name="Karanyi Z."/>
            <person name="Krasevec N."/>
            <person name="Kuo A."/>
            <person name="Kusch H."/>
            <person name="LaButti K."/>
            <person name="Lagendijk E.L."/>
            <person name="Lapidus A."/>
            <person name="Levasseur A."/>
            <person name="Lindquist E."/>
            <person name="Lipzen A."/>
            <person name="Logrieco A.F."/>
            <person name="MacCabe A."/>
            <person name="Maekelae M.R."/>
            <person name="Malavazi I."/>
            <person name="Melin P."/>
            <person name="Meyer V."/>
            <person name="Mielnichuk N."/>
            <person name="Miskei M."/>
            <person name="Molnar A.P."/>
            <person name="Mule G."/>
            <person name="Ngan C.Y."/>
            <person name="Orejas M."/>
            <person name="Orosz E."/>
            <person name="Ouedraogo J.P."/>
            <person name="Overkamp K.M."/>
            <person name="Park H.-S."/>
            <person name="Perrone G."/>
            <person name="Piumi F."/>
            <person name="Punt P.J."/>
            <person name="Ram A.F."/>
            <person name="Ramon A."/>
            <person name="Rauscher S."/>
            <person name="Record E."/>
            <person name="Riano-Pachon D.M."/>
            <person name="Robert V."/>
            <person name="Roehrig J."/>
            <person name="Ruller R."/>
            <person name="Salamov A."/>
            <person name="Salih N.S."/>
            <person name="Samson R.A."/>
            <person name="Sandor E."/>
            <person name="Sanguinetti M."/>
            <person name="Schuetze T."/>
            <person name="Sepcic K."/>
            <person name="Shelest E."/>
            <person name="Sherlock G."/>
            <person name="Sophianopoulou V."/>
            <person name="Squina F.M."/>
            <person name="Sun H."/>
            <person name="Susca A."/>
            <person name="Todd R.B."/>
            <person name="Tsang A."/>
            <person name="Unkles S.E."/>
            <person name="van de Wiele N."/>
            <person name="van Rossen-Uffink D."/>
            <person name="Oliveira J.V."/>
            <person name="Vesth T.C."/>
            <person name="Visser J."/>
            <person name="Yu J.-H."/>
            <person name="Zhou M."/>
            <person name="Andersen M.R."/>
            <person name="Archer D.B."/>
            <person name="Baker S.E."/>
            <person name="Benoit I."/>
            <person name="Brakhage A.A."/>
            <person name="Braus G.H."/>
            <person name="Fischer R."/>
            <person name="Frisvad J.C."/>
            <person name="Goldman G.H."/>
            <person name="Houbraken J."/>
            <person name="Oakley B."/>
            <person name="Pocsi I."/>
            <person name="Scazzocchio C."/>
            <person name="Seiboth B."/>
            <person name="vanKuyk P.A."/>
            <person name="Wortman J."/>
            <person name="Dyer P.S."/>
            <person name="Grigoriev I.V."/>
        </authorList>
    </citation>
    <scope>NUCLEOTIDE SEQUENCE [LARGE SCALE GENOMIC DNA]</scope>
    <source>
        <strain evidence="7">CBS 583.65</strain>
    </source>
</reference>
<gene>
    <name evidence="6" type="ORF">ASPVEDRAFT_57881</name>
</gene>
<dbReference type="RefSeq" id="XP_040674699.1">
    <property type="nucleotide sequence ID" value="XM_040815389.1"/>
</dbReference>
<evidence type="ECO:0000313" key="6">
    <source>
        <dbReference type="EMBL" id="OJJ08937.1"/>
    </source>
</evidence>
<comment type="cofactor">
    <cofactor evidence="1">
        <name>Mg(2+)</name>
        <dbReference type="ChEBI" id="CHEBI:18420"/>
    </cofactor>
</comment>
<comment type="similarity">
    <text evidence="2">Belongs to the mandelate racemase/muconate lactonizing enzyme family.</text>
</comment>
<sequence>MQITEITVFSYNANYANGIYSMSHGRTTTGQQSIVVRVRTDSNIEGWAETAPLGSDYLPSSFTGELAALKELGPHILGLDPRSPTAVDTVMDRVMMAGMAAKAVLDMACWDILGKAVGLPTSALLGGTLGADLPAFSVIGVGEPAIGVQKAKAELDKGLQAMQLKVGDDPITDARRVRAIRETLPDTVEVWADANGGWNLGQALTFARVLGQDIAVALEQPCRLLSDCAEVGRRTGLPIVLDESIVTMADLVAAHAAGITGVNIKPSRVGGLTKARTLRDAAISLDMMVTADDTWGCALLTAQNIQLAASTPPDRLRAVDLFAEWTSPCIADIPRMQADGRVRHNGLPGNGLGAIDLSYLGKPLFQITA</sequence>
<evidence type="ECO:0000256" key="1">
    <source>
        <dbReference type="ARBA" id="ARBA00001946"/>
    </source>
</evidence>
<dbReference type="GeneID" id="63730900"/>
<dbReference type="Pfam" id="PF13378">
    <property type="entry name" value="MR_MLE_C"/>
    <property type="match status" value="1"/>
</dbReference>
<protein>
    <recommendedName>
        <fullName evidence="5">Mandelate racemase/muconate lactonizing enzyme C-terminal domain-containing protein</fullName>
    </recommendedName>
</protein>